<dbReference type="AlphaFoldDB" id="A0A9W9X3D1"/>
<evidence type="ECO:0000313" key="2">
    <source>
        <dbReference type="Proteomes" id="UP001147760"/>
    </source>
</evidence>
<dbReference type="EMBL" id="JAPWDO010000002">
    <property type="protein sequence ID" value="KAJ5483192.1"/>
    <property type="molecule type" value="Genomic_DNA"/>
</dbReference>
<reference evidence="1" key="1">
    <citation type="submission" date="2022-12" db="EMBL/GenBank/DDBJ databases">
        <authorList>
            <person name="Petersen C."/>
        </authorList>
    </citation>
    <scope>NUCLEOTIDE SEQUENCE</scope>
    <source>
        <strain evidence="1">IBT 17660</strain>
    </source>
</reference>
<sequence>MTLHHRKSNRSLSQKYNFVPDVSGGNREVRSSVAHALGTGAEAHYATSTLKVWQSDVWSKV</sequence>
<dbReference type="OrthoDB" id="10275831at2759"/>
<reference evidence="1" key="2">
    <citation type="journal article" date="2023" name="IMA Fungus">
        <title>Comparative genomic study of the Penicillium genus elucidates a diverse pangenome and 15 lateral gene transfer events.</title>
        <authorList>
            <person name="Petersen C."/>
            <person name="Sorensen T."/>
            <person name="Nielsen M.R."/>
            <person name="Sondergaard T.E."/>
            <person name="Sorensen J.L."/>
            <person name="Fitzpatrick D.A."/>
            <person name="Frisvad J.C."/>
            <person name="Nielsen K.L."/>
        </authorList>
    </citation>
    <scope>NUCLEOTIDE SEQUENCE</scope>
    <source>
        <strain evidence="1">IBT 17660</strain>
    </source>
</reference>
<evidence type="ECO:0000313" key="1">
    <source>
        <dbReference type="EMBL" id="KAJ5483192.1"/>
    </source>
</evidence>
<gene>
    <name evidence="1" type="ORF">N7530_002438</name>
</gene>
<name>A0A9W9X3D1_9EURO</name>
<dbReference type="Proteomes" id="UP001147760">
    <property type="component" value="Unassembled WGS sequence"/>
</dbReference>
<accession>A0A9W9X3D1</accession>
<keyword evidence="2" id="KW-1185">Reference proteome</keyword>
<comment type="caution">
    <text evidence="1">The sequence shown here is derived from an EMBL/GenBank/DDBJ whole genome shotgun (WGS) entry which is preliminary data.</text>
</comment>
<proteinExistence type="predicted"/>
<organism evidence="1 2">
    <name type="scientific">Penicillium desertorum</name>
    <dbReference type="NCBI Taxonomy" id="1303715"/>
    <lineage>
        <taxon>Eukaryota</taxon>
        <taxon>Fungi</taxon>
        <taxon>Dikarya</taxon>
        <taxon>Ascomycota</taxon>
        <taxon>Pezizomycotina</taxon>
        <taxon>Eurotiomycetes</taxon>
        <taxon>Eurotiomycetidae</taxon>
        <taxon>Eurotiales</taxon>
        <taxon>Aspergillaceae</taxon>
        <taxon>Penicillium</taxon>
    </lineage>
</organism>
<protein>
    <submittedName>
        <fullName evidence="1">Uncharacterized protein</fullName>
    </submittedName>
</protein>